<feature type="domain" description="Peptidase metallopeptidase" evidence="7">
    <location>
        <begin position="22"/>
        <end position="184"/>
    </location>
</feature>
<dbReference type="GO" id="GO:0008237">
    <property type="term" value="F:metallopeptidase activity"/>
    <property type="evidence" value="ECO:0007669"/>
    <property type="project" value="InterPro"/>
</dbReference>
<dbReference type="PANTHER" id="PTHR38340:SF1">
    <property type="entry name" value="S-LAYER PROTEIN"/>
    <property type="match status" value="1"/>
</dbReference>
<dbReference type="GO" id="GO:0005615">
    <property type="term" value="C:extracellular space"/>
    <property type="evidence" value="ECO:0007669"/>
    <property type="project" value="InterPro"/>
</dbReference>
<evidence type="ECO:0000256" key="6">
    <source>
        <dbReference type="SAM" id="MobiDB-lite"/>
    </source>
</evidence>
<dbReference type="InterPro" id="IPR006026">
    <property type="entry name" value="Peptidase_Metallo"/>
</dbReference>
<reference evidence="8 9" key="1">
    <citation type="journal article" date="2010" name="J. Bacteriol.">
        <title>Genome sequences of Pelagibaca bermudensis HTCC2601T and Maritimibacter alkaliphilus HTCC2654T, the type strains of two marine Roseobacter genera.</title>
        <authorList>
            <person name="Thrash J.C."/>
            <person name="Cho J.C."/>
            <person name="Ferriera S."/>
            <person name="Johnson J."/>
            <person name="Vergin K.L."/>
            <person name="Giovannoni S.J."/>
        </authorList>
    </citation>
    <scope>NUCLEOTIDE SEQUENCE [LARGE SCALE GENOMIC DNA]</scope>
    <source>
        <strain evidence="8 9">HTCC2654</strain>
    </source>
</reference>
<name>A3VHU3_9RHOB</name>
<evidence type="ECO:0000259" key="7">
    <source>
        <dbReference type="SMART" id="SM00235"/>
    </source>
</evidence>
<dbReference type="GO" id="GO:0006508">
    <property type="term" value="P:proteolysis"/>
    <property type="evidence" value="ECO:0007669"/>
    <property type="project" value="InterPro"/>
</dbReference>
<dbReference type="STRING" id="314271.RB2654_08762"/>
<organism evidence="8 9">
    <name type="scientific">Maritimibacter alkaliphilus HTCC2654</name>
    <dbReference type="NCBI Taxonomy" id="314271"/>
    <lineage>
        <taxon>Bacteria</taxon>
        <taxon>Pseudomonadati</taxon>
        <taxon>Pseudomonadota</taxon>
        <taxon>Alphaproteobacteria</taxon>
        <taxon>Rhodobacterales</taxon>
        <taxon>Roseobacteraceae</taxon>
        <taxon>Maritimibacter</taxon>
    </lineage>
</organism>
<dbReference type="InterPro" id="IPR011049">
    <property type="entry name" value="Serralysin-like_metalloprot_C"/>
</dbReference>
<dbReference type="EMBL" id="AAMT01000009">
    <property type="protein sequence ID" value="EAQ12284.1"/>
    <property type="molecule type" value="Genomic_DNA"/>
</dbReference>
<dbReference type="GO" id="GO:0008270">
    <property type="term" value="F:zinc ion binding"/>
    <property type="evidence" value="ECO:0007669"/>
    <property type="project" value="InterPro"/>
</dbReference>
<dbReference type="HOGENOM" id="CLU_590260_0_0_5"/>
<dbReference type="GO" id="GO:0005509">
    <property type="term" value="F:calcium ion binding"/>
    <property type="evidence" value="ECO:0007669"/>
    <property type="project" value="InterPro"/>
</dbReference>
<comment type="cofactor">
    <cofactor evidence="1">
        <name>Ca(2+)</name>
        <dbReference type="ChEBI" id="CHEBI:29108"/>
    </cofactor>
</comment>
<dbReference type="InterPro" id="IPR034033">
    <property type="entry name" value="Serralysin-like"/>
</dbReference>
<keyword evidence="4" id="KW-0964">Secreted</keyword>
<dbReference type="InterPro" id="IPR024079">
    <property type="entry name" value="MetalloPept_cat_dom_sf"/>
</dbReference>
<dbReference type="PROSITE" id="PS00330">
    <property type="entry name" value="HEMOLYSIN_CALCIUM"/>
    <property type="match status" value="2"/>
</dbReference>
<dbReference type="InterPro" id="IPR050557">
    <property type="entry name" value="RTX_toxin/Mannuronan_C5-epim"/>
</dbReference>
<dbReference type="PANTHER" id="PTHR38340">
    <property type="entry name" value="S-LAYER PROTEIN"/>
    <property type="match status" value="1"/>
</dbReference>
<dbReference type="PRINTS" id="PR00313">
    <property type="entry name" value="CABNDNGRPT"/>
</dbReference>
<dbReference type="SUPFAM" id="SSF51120">
    <property type="entry name" value="beta-Roll"/>
    <property type="match status" value="1"/>
</dbReference>
<dbReference type="SMART" id="SM00235">
    <property type="entry name" value="ZnMc"/>
    <property type="match status" value="1"/>
</dbReference>
<keyword evidence="9" id="KW-1185">Reference proteome</keyword>
<dbReference type="SUPFAM" id="SSF55486">
    <property type="entry name" value="Metalloproteases ('zincins'), catalytic domain"/>
    <property type="match status" value="1"/>
</dbReference>
<dbReference type="Gene3D" id="2.150.10.10">
    <property type="entry name" value="Serralysin-like metalloprotease, C-terminal"/>
    <property type="match status" value="2"/>
</dbReference>
<dbReference type="InterPro" id="IPR013858">
    <property type="entry name" value="Peptidase_M10B_C"/>
</dbReference>
<proteinExistence type="inferred from homology"/>
<dbReference type="InterPro" id="IPR018511">
    <property type="entry name" value="Hemolysin-typ_Ca-bd_CS"/>
</dbReference>
<comment type="caution">
    <text evidence="8">The sequence shown here is derived from an EMBL/GenBank/DDBJ whole genome shotgun (WGS) entry which is preliminary data.</text>
</comment>
<evidence type="ECO:0000256" key="2">
    <source>
        <dbReference type="ARBA" id="ARBA00004613"/>
    </source>
</evidence>
<dbReference type="AlphaFoldDB" id="A3VHU3"/>
<accession>A3VHU3</accession>
<evidence type="ECO:0000256" key="3">
    <source>
        <dbReference type="ARBA" id="ARBA00009490"/>
    </source>
</evidence>
<sequence length="463" mass="49012">MPTQADIIQALQFPGLYALDPVNTTSSPRRTVTYQFEVSQPGDLWYSYSGWTAFSPDEKSVVRFLLETVETFLNVDFVEVSGNRDPDLNLGKVTMFPGTAGLGGPQYSSSGTRITAFDGFAVFNNTIDLSSGRQNLILHEIGHAMGLDHTFEGARLDPAYDNLHYSLMSYDADPTPGIDATIRMMAYDMLALQDIWGAATYNDGATSYAGPRLGAGKVDVVWDSGGTDWMDASAWGRPVHLDLGEGMFSRWFGTEDMVVAFNTVIENARGSAFADTVIGNDYANRLFGGGGGDLVRGRKGADTVYGDAQNDEVRGGAGDDIVYGGDGNDTVKGTPGDDRVYGEAGDDLVRGGPGNDSLFGGTGSDDLRGWRGNDRLDGGPGNDTLRGGVGDDTFVFKPGYDADTITDLGKGNDRLIVSGFGNEAAVKALAVKSGSDVVIDFGGGDVLTIEGATLSTVETALDT</sequence>
<comment type="similarity">
    <text evidence="3">Belongs to the peptidase M10B family.</text>
</comment>
<feature type="region of interest" description="Disordered" evidence="6">
    <location>
        <begin position="352"/>
        <end position="384"/>
    </location>
</feature>
<comment type="subcellular location">
    <subcellularLocation>
        <location evidence="2">Secreted</location>
    </subcellularLocation>
</comment>
<evidence type="ECO:0000313" key="8">
    <source>
        <dbReference type="EMBL" id="EAQ12284.1"/>
    </source>
</evidence>
<dbReference type="Proteomes" id="UP000002931">
    <property type="component" value="Unassembled WGS sequence"/>
</dbReference>
<dbReference type="InterPro" id="IPR001343">
    <property type="entry name" value="Hemolysn_Ca-bd"/>
</dbReference>
<evidence type="ECO:0000256" key="4">
    <source>
        <dbReference type="ARBA" id="ARBA00022525"/>
    </source>
</evidence>
<dbReference type="Pfam" id="PF00353">
    <property type="entry name" value="HemolysinCabind"/>
    <property type="match status" value="3"/>
</dbReference>
<keyword evidence="5" id="KW-0677">Repeat</keyword>
<evidence type="ECO:0000256" key="5">
    <source>
        <dbReference type="ARBA" id="ARBA00022737"/>
    </source>
</evidence>
<dbReference type="OrthoDB" id="733404at2"/>
<dbReference type="CDD" id="cd04277">
    <property type="entry name" value="ZnMc_serralysin_like"/>
    <property type="match status" value="1"/>
</dbReference>
<feature type="compositionally biased region" description="Basic and acidic residues" evidence="6">
    <location>
        <begin position="365"/>
        <end position="377"/>
    </location>
</feature>
<dbReference type="eggNOG" id="COG2931">
    <property type="taxonomic scope" value="Bacteria"/>
</dbReference>
<evidence type="ECO:0000256" key="1">
    <source>
        <dbReference type="ARBA" id="ARBA00001913"/>
    </source>
</evidence>
<protein>
    <submittedName>
        <fullName evidence="8">Hemolysin-type calcium-binding toxin</fullName>
    </submittedName>
</protein>
<dbReference type="Gene3D" id="3.40.390.10">
    <property type="entry name" value="Collagenase (Catalytic Domain)"/>
    <property type="match status" value="1"/>
</dbReference>
<dbReference type="RefSeq" id="WP_008330609.1">
    <property type="nucleotide sequence ID" value="NZ_CH902578.1"/>
</dbReference>
<gene>
    <name evidence="8" type="ORF">RB2654_08762</name>
</gene>
<dbReference type="Pfam" id="PF08548">
    <property type="entry name" value="Peptidase_M10_C"/>
    <property type="match status" value="1"/>
</dbReference>
<evidence type="ECO:0000313" key="9">
    <source>
        <dbReference type="Proteomes" id="UP000002931"/>
    </source>
</evidence>